<protein>
    <submittedName>
        <fullName evidence="1">Ferritin-like domain-containing protein</fullName>
    </submittedName>
</protein>
<sequence>MNIFNIFDTLQKIDGDAIGRLEHASRRTFMNRIGSTLAAAAVPTAFATVVNKAYAATPTALEVLNYALTLEYLENEFYEIGNNTANLIPAQYKAVFSQIGIHERNHVKFLVTALGANAVKKPTFDFTAKGAFPAFTDFPTFVTLSKAFEDTGVRAYKGQAGNLISEPLLLQYALQIHSVEARHASIARKILSKISGDKSIKSWITNDAGFPGDVYKGETSEGQVVQGGLNLPGIAGLENISFATITESFDEPLTMAEVLKIAGPFVVSL</sequence>
<dbReference type="PROSITE" id="PS51318">
    <property type="entry name" value="TAT"/>
    <property type="match status" value="1"/>
</dbReference>
<dbReference type="AlphaFoldDB" id="A0A1H6RXK9"/>
<dbReference type="SUPFAM" id="SSF47240">
    <property type="entry name" value="Ferritin-like"/>
    <property type="match status" value="1"/>
</dbReference>
<dbReference type="Proteomes" id="UP000199532">
    <property type="component" value="Unassembled WGS sequence"/>
</dbReference>
<dbReference type="STRING" id="408657.SAMN04487995_1616"/>
<name>A0A1H6RXK9_9BACT</name>
<proteinExistence type="predicted"/>
<dbReference type="CDD" id="cd00657">
    <property type="entry name" value="Ferritin_like"/>
    <property type="match status" value="1"/>
</dbReference>
<dbReference type="InterPro" id="IPR006311">
    <property type="entry name" value="TAT_signal"/>
</dbReference>
<dbReference type="InterPro" id="IPR009078">
    <property type="entry name" value="Ferritin-like_SF"/>
</dbReference>
<evidence type="ECO:0000313" key="2">
    <source>
        <dbReference type="Proteomes" id="UP000199532"/>
    </source>
</evidence>
<gene>
    <name evidence="1" type="ORF">SAMN04487995_1616</name>
</gene>
<dbReference type="OrthoDB" id="954262at2"/>
<organism evidence="1 2">
    <name type="scientific">Dyadobacter koreensis</name>
    <dbReference type="NCBI Taxonomy" id="408657"/>
    <lineage>
        <taxon>Bacteria</taxon>
        <taxon>Pseudomonadati</taxon>
        <taxon>Bacteroidota</taxon>
        <taxon>Cytophagia</taxon>
        <taxon>Cytophagales</taxon>
        <taxon>Spirosomataceae</taxon>
        <taxon>Dyadobacter</taxon>
    </lineage>
</organism>
<dbReference type="EMBL" id="FNXY01000002">
    <property type="protein sequence ID" value="SEI60588.1"/>
    <property type="molecule type" value="Genomic_DNA"/>
</dbReference>
<dbReference type="RefSeq" id="WP_090334333.1">
    <property type="nucleotide sequence ID" value="NZ_FNXY01000002.1"/>
</dbReference>
<reference evidence="1 2" key="1">
    <citation type="submission" date="2016-10" db="EMBL/GenBank/DDBJ databases">
        <authorList>
            <person name="de Groot N.N."/>
        </authorList>
    </citation>
    <scope>NUCLEOTIDE SEQUENCE [LARGE SCALE GENOMIC DNA]</scope>
    <source>
        <strain evidence="1 2">DSM 19938</strain>
    </source>
</reference>
<evidence type="ECO:0000313" key="1">
    <source>
        <dbReference type="EMBL" id="SEI60588.1"/>
    </source>
</evidence>
<keyword evidence="2" id="KW-1185">Reference proteome</keyword>
<dbReference type="Pfam" id="PF13668">
    <property type="entry name" value="Ferritin_2"/>
    <property type="match status" value="1"/>
</dbReference>
<accession>A0A1H6RXK9</accession>